<feature type="active site" description="Proton donor" evidence="3">
    <location>
        <position position="77"/>
    </location>
</feature>
<dbReference type="PROSITE" id="PS51464">
    <property type="entry name" value="SIS"/>
    <property type="match status" value="1"/>
</dbReference>
<protein>
    <recommendedName>
        <fullName evidence="3">N-acetylmuramic acid 6-phosphate etherase</fullName>
        <shortName evidence="3">MurNAc-6-P etherase</shortName>
        <ecNumber evidence="3">4.2.1.126</ecNumber>
    </recommendedName>
    <alternativeName>
        <fullName evidence="3">N-acetylmuramic acid 6-phosphate hydrolase</fullName>
    </alternativeName>
    <alternativeName>
        <fullName evidence="3">N-acetylmuramic acid 6-phosphate lyase</fullName>
    </alternativeName>
</protein>
<dbReference type="GO" id="GO:0097367">
    <property type="term" value="F:carbohydrate derivative binding"/>
    <property type="evidence" value="ECO:0007669"/>
    <property type="project" value="InterPro"/>
</dbReference>
<dbReference type="NCBIfam" id="NF003915">
    <property type="entry name" value="PRK05441.1"/>
    <property type="match status" value="1"/>
</dbReference>
<dbReference type="InterPro" id="IPR040190">
    <property type="entry name" value="MURQ/GCKR"/>
</dbReference>
<reference evidence="5 6" key="1">
    <citation type="submission" date="2022-11" db="EMBL/GenBank/DDBJ databases">
        <title>Haliovirga abyssi gen. nov., sp. nov., a mesophilic fermentative bacterium isolated from the Iheya North hydrothermal field and the proposal of Haliovirgaceae fam. nov.</title>
        <authorList>
            <person name="Miyazaki U."/>
            <person name="Tame A."/>
            <person name="Miyazaki J."/>
            <person name="Takai K."/>
            <person name="Sawayama S."/>
            <person name="Kitajima M."/>
            <person name="Okamoto A."/>
            <person name="Nakagawa S."/>
        </authorList>
    </citation>
    <scope>NUCLEOTIDE SEQUENCE [LARGE SCALE GENOMIC DNA]</scope>
    <source>
        <strain evidence="5 6">IC12</strain>
        <plasmid evidence="5 6">pHIC</plasmid>
    </source>
</reference>
<gene>
    <name evidence="3 5" type="primary">murQ</name>
    <name evidence="5" type="ORF">HLVA_22150</name>
</gene>
<dbReference type="InterPro" id="IPR006162">
    <property type="entry name" value="Ppantetheine_attach_site"/>
</dbReference>
<dbReference type="Gene3D" id="1.10.8.1080">
    <property type="match status" value="1"/>
</dbReference>
<dbReference type="InterPro" id="IPR046348">
    <property type="entry name" value="SIS_dom_sf"/>
</dbReference>
<dbReference type="FunFam" id="3.40.50.10490:FF:000014">
    <property type="entry name" value="N-acetylmuramic acid 6-phosphate etherase"/>
    <property type="match status" value="1"/>
</dbReference>
<dbReference type="RefSeq" id="WP_307905514.1">
    <property type="nucleotide sequence ID" value="NZ_AP027060.1"/>
</dbReference>
<dbReference type="AlphaFoldDB" id="A0AAU9DYP2"/>
<comment type="function">
    <text evidence="3">Specifically catalyzes the cleavage of the D-lactyl ether substituent of MurNAc 6-phosphate, producing GlcNAc 6-phosphate and D-lactate.</text>
</comment>
<dbReference type="InterPro" id="IPR005486">
    <property type="entry name" value="Glucokinase_regulatory_CS"/>
</dbReference>
<dbReference type="InterPro" id="IPR005488">
    <property type="entry name" value="Etherase_MurQ"/>
</dbReference>
<dbReference type="HAMAP" id="MF_00068">
    <property type="entry name" value="MurQ"/>
    <property type="match status" value="1"/>
</dbReference>
<comment type="similarity">
    <text evidence="3">Belongs to the GCKR-like family. MurNAc-6-P etherase subfamily.</text>
</comment>
<dbReference type="Gene3D" id="3.40.50.10490">
    <property type="entry name" value="Glucose-6-phosphate isomerase like protein, domain 1"/>
    <property type="match status" value="1"/>
</dbReference>
<dbReference type="PANTHER" id="PTHR10088">
    <property type="entry name" value="GLUCOKINASE REGULATORY PROTEIN"/>
    <property type="match status" value="1"/>
</dbReference>
<keyword evidence="6" id="KW-1185">Reference proteome</keyword>
<organism evidence="5 6">
    <name type="scientific">Haliovirga abyssi</name>
    <dbReference type="NCBI Taxonomy" id="2996794"/>
    <lineage>
        <taxon>Bacteria</taxon>
        <taxon>Fusobacteriati</taxon>
        <taxon>Fusobacteriota</taxon>
        <taxon>Fusobacteriia</taxon>
        <taxon>Fusobacteriales</taxon>
        <taxon>Haliovirgaceae</taxon>
        <taxon>Haliovirga</taxon>
    </lineage>
</organism>
<evidence type="ECO:0000256" key="1">
    <source>
        <dbReference type="ARBA" id="ARBA00023239"/>
    </source>
</evidence>
<keyword evidence="2 3" id="KW-0119">Carbohydrate metabolism</keyword>
<dbReference type="NCBIfam" id="NF009222">
    <property type="entry name" value="PRK12570.1"/>
    <property type="match status" value="1"/>
</dbReference>
<dbReference type="GO" id="GO:0009254">
    <property type="term" value="P:peptidoglycan turnover"/>
    <property type="evidence" value="ECO:0007669"/>
    <property type="project" value="TreeGrafter"/>
</dbReference>
<feature type="domain" description="SIS" evidence="4">
    <location>
        <begin position="49"/>
        <end position="212"/>
    </location>
</feature>
<dbReference type="EC" id="4.2.1.126" evidence="3"/>
<dbReference type="Proteomes" id="UP001321582">
    <property type="component" value="Plasmid pHIC"/>
</dbReference>
<keyword evidence="1 3" id="KW-0456">Lyase</keyword>
<comment type="catalytic activity">
    <reaction evidence="3">
        <text>N-acetyl-D-muramate 6-phosphate + H2O = N-acetyl-D-glucosamine 6-phosphate + (R)-lactate</text>
        <dbReference type="Rhea" id="RHEA:26410"/>
        <dbReference type="ChEBI" id="CHEBI:15377"/>
        <dbReference type="ChEBI" id="CHEBI:16004"/>
        <dbReference type="ChEBI" id="CHEBI:57513"/>
        <dbReference type="ChEBI" id="CHEBI:58722"/>
        <dbReference type="EC" id="4.2.1.126"/>
    </reaction>
</comment>
<dbReference type="InterPro" id="IPR001347">
    <property type="entry name" value="SIS_dom"/>
</dbReference>
<evidence type="ECO:0000259" key="4">
    <source>
        <dbReference type="PROSITE" id="PS51464"/>
    </source>
</evidence>
<dbReference type="SUPFAM" id="SSF53697">
    <property type="entry name" value="SIS domain"/>
    <property type="match status" value="1"/>
</dbReference>
<dbReference type="Pfam" id="PF22645">
    <property type="entry name" value="GKRP_SIS_N"/>
    <property type="match status" value="1"/>
</dbReference>
<name>A0AAU9DYP2_9FUSO</name>
<dbReference type="GO" id="GO:0046348">
    <property type="term" value="P:amino sugar catabolic process"/>
    <property type="evidence" value="ECO:0007669"/>
    <property type="project" value="InterPro"/>
</dbReference>
<dbReference type="PANTHER" id="PTHR10088:SF4">
    <property type="entry name" value="GLUCOKINASE REGULATORY PROTEIN"/>
    <property type="match status" value="1"/>
</dbReference>
<accession>A0AAU9DYP2</accession>
<dbReference type="NCBIfam" id="TIGR00274">
    <property type="entry name" value="N-acetylmuramic acid 6-phosphate etherase"/>
    <property type="match status" value="1"/>
</dbReference>
<sequence length="295" mass="32319">MSEDINRETINIDSMNSLEIVEKMNNEDKKIAFAVEYEKHNIAKSIDLITEKLSSGGKLFYVGSGTSGKLGVIDASECPPTFGVDDKMVQGIISGGKDAISGWLEQTEDNEELAISDLKKYGVTKKDVIVGISASGNTPYVISALKYAKSNGISTVGICCKKTGKIRNIVDVDISVEVGAEVIMGSTRLKSGTAQKMILNMISTGVMIRLGKVYGNLMINVQPINKKLQNRLISIVALATEINKKEAERILLKAENNPKLAIIMIENRCDLQSAKTFLEKHNNIITRKTFMNKEE</sequence>
<dbReference type="GO" id="GO:0016835">
    <property type="term" value="F:carbon-oxygen lyase activity"/>
    <property type="evidence" value="ECO:0007669"/>
    <property type="project" value="UniProtKB-UniRule"/>
</dbReference>
<dbReference type="PROSITE" id="PS00012">
    <property type="entry name" value="PHOSPHOPANTETHEINE"/>
    <property type="match status" value="1"/>
</dbReference>
<dbReference type="EMBL" id="AP027060">
    <property type="protein sequence ID" value="BDU51646.1"/>
    <property type="molecule type" value="Genomic_DNA"/>
</dbReference>
<evidence type="ECO:0000256" key="3">
    <source>
        <dbReference type="HAMAP-Rule" id="MF_00068"/>
    </source>
</evidence>
<comment type="pathway">
    <text evidence="3">Amino-sugar metabolism; N-acetylmuramate degradation.</text>
</comment>
<evidence type="ECO:0000256" key="2">
    <source>
        <dbReference type="ARBA" id="ARBA00023277"/>
    </source>
</evidence>
<geneLocation type="plasmid" evidence="5 6">
    <name>pHIC</name>
</geneLocation>
<dbReference type="KEGG" id="haby:HLVA_22150"/>
<dbReference type="GO" id="GO:0016803">
    <property type="term" value="F:ether hydrolase activity"/>
    <property type="evidence" value="ECO:0007669"/>
    <property type="project" value="TreeGrafter"/>
</dbReference>
<dbReference type="CDD" id="cd05007">
    <property type="entry name" value="SIS_Etherase"/>
    <property type="match status" value="1"/>
</dbReference>
<evidence type="ECO:0000313" key="6">
    <source>
        <dbReference type="Proteomes" id="UP001321582"/>
    </source>
</evidence>
<feature type="active site" evidence="3">
    <location>
        <position position="108"/>
    </location>
</feature>
<comment type="miscellaneous">
    <text evidence="3">A lyase-type mechanism (elimination/hydration) is suggested for the cleavage of the lactyl ether bond of MurNAc 6-phosphate, with the formation of an alpha,beta-unsaturated aldehyde intermediate with (E)-stereochemistry, followed by the syn addition of water to give product.</text>
</comment>
<keyword evidence="5" id="KW-0614">Plasmid</keyword>
<dbReference type="PROSITE" id="PS01272">
    <property type="entry name" value="GCKR"/>
    <property type="match status" value="1"/>
</dbReference>
<comment type="subunit">
    <text evidence="3">Homodimer.</text>
</comment>
<proteinExistence type="inferred from homology"/>
<evidence type="ECO:0000313" key="5">
    <source>
        <dbReference type="EMBL" id="BDU51646.1"/>
    </source>
</evidence>